<evidence type="ECO:0000313" key="2">
    <source>
        <dbReference type="EnsemblMetazoa" id="XP_020905272.1"/>
    </source>
</evidence>
<dbReference type="PROSITE" id="PS50078">
    <property type="entry name" value="POLO_BOX"/>
    <property type="match status" value="1"/>
</dbReference>
<dbReference type="EnsemblMetazoa" id="XM_021049613.1">
    <property type="protein sequence ID" value="XP_020905272.1"/>
    <property type="gene ID" value="LOC110243496"/>
</dbReference>
<reference evidence="2" key="1">
    <citation type="submission" date="2022-11" db="UniProtKB">
        <authorList>
            <consortium name="EnsemblMetazoa"/>
        </authorList>
    </citation>
    <scope>IDENTIFICATION</scope>
</reference>
<feature type="domain" description="POLO box" evidence="1">
    <location>
        <begin position="28"/>
        <end position="104"/>
    </location>
</feature>
<dbReference type="CDD" id="cd13116">
    <property type="entry name" value="POLO_box_Plk4_3"/>
    <property type="match status" value="1"/>
</dbReference>
<dbReference type="Proteomes" id="UP000887567">
    <property type="component" value="Unplaced"/>
</dbReference>
<dbReference type="RefSeq" id="XP_020905272.1">
    <property type="nucleotide sequence ID" value="XM_021049613.1"/>
</dbReference>
<dbReference type="KEGG" id="epa:110243496"/>
<evidence type="ECO:0000259" key="1">
    <source>
        <dbReference type="PROSITE" id="PS50078"/>
    </source>
</evidence>
<proteinExistence type="predicted"/>
<dbReference type="SUPFAM" id="SSF82615">
    <property type="entry name" value="Polo-box domain"/>
    <property type="match status" value="1"/>
</dbReference>
<sequence length="110" mass="12273">MIQSKEREEQSMLDCKKKSTVSPTAEIFKSAYVDGIGWASQLMSGGIWVQYSDGSQLIINASDAVKYTDCNGLVTQYEYSDSLIPQNVKLKFSHFPRIIESLAKAARTKT</sequence>
<dbReference type="InterPro" id="IPR033696">
    <property type="entry name" value="POLO_box_Plk4_C"/>
</dbReference>
<dbReference type="GeneID" id="110243496"/>
<organism evidence="2 3">
    <name type="scientific">Exaiptasia diaphana</name>
    <name type="common">Tropical sea anemone</name>
    <name type="synonym">Aiptasia pulchella</name>
    <dbReference type="NCBI Taxonomy" id="2652724"/>
    <lineage>
        <taxon>Eukaryota</taxon>
        <taxon>Metazoa</taxon>
        <taxon>Cnidaria</taxon>
        <taxon>Anthozoa</taxon>
        <taxon>Hexacorallia</taxon>
        <taxon>Actiniaria</taxon>
        <taxon>Aiptasiidae</taxon>
        <taxon>Exaiptasia</taxon>
    </lineage>
</organism>
<dbReference type="AlphaFoldDB" id="A0A913XJL7"/>
<protein>
    <recommendedName>
        <fullName evidence="1">POLO box domain-containing protein</fullName>
    </recommendedName>
</protein>
<keyword evidence="3" id="KW-1185">Reference proteome</keyword>
<dbReference type="InterPro" id="IPR000959">
    <property type="entry name" value="POLO_box_dom"/>
</dbReference>
<name>A0A913XJL7_EXADI</name>
<accession>A0A913XJL7</accession>
<dbReference type="OrthoDB" id="10004143at2759"/>
<dbReference type="Gene3D" id="2.40.50.930">
    <property type="match status" value="1"/>
</dbReference>
<evidence type="ECO:0000313" key="3">
    <source>
        <dbReference type="Proteomes" id="UP000887567"/>
    </source>
</evidence>